<dbReference type="EMBL" id="MHMQ01000015">
    <property type="protein sequence ID" value="OGZ30663.1"/>
    <property type="molecule type" value="Genomic_DNA"/>
</dbReference>
<gene>
    <name evidence="2" type="ORF">A2931_01975</name>
</gene>
<dbReference type="SUPFAM" id="SSF143422">
    <property type="entry name" value="Transposase IS200-like"/>
    <property type="match status" value="1"/>
</dbReference>
<evidence type="ECO:0000259" key="1">
    <source>
        <dbReference type="SMART" id="SM01321"/>
    </source>
</evidence>
<dbReference type="PANTHER" id="PTHR34322">
    <property type="entry name" value="TRANSPOSASE, Y1_TNP DOMAIN-CONTAINING"/>
    <property type="match status" value="1"/>
</dbReference>
<organism evidence="2 3">
    <name type="scientific">Candidatus Niyogibacteria bacterium RIFCSPLOWO2_01_FULL_45_48</name>
    <dbReference type="NCBI Taxonomy" id="1801724"/>
    <lineage>
        <taxon>Bacteria</taxon>
        <taxon>Candidatus Niyogiibacteriota</taxon>
    </lineage>
</organism>
<feature type="domain" description="Transposase IS200-like" evidence="1">
    <location>
        <begin position="8"/>
        <end position="151"/>
    </location>
</feature>
<dbReference type="Gene3D" id="3.30.70.1290">
    <property type="entry name" value="Transposase IS200-like"/>
    <property type="match status" value="1"/>
</dbReference>
<accession>A0A1G2EY21</accession>
<dbReference type="AlphaFoldDB" id="A0A1G2EY21"/>
<dbReference type="Pfam" id="PF01797">
    <property type="entry name" value="Y1_Tnp"/>
    <property type="match status" value="1"/>
</dbReference>
<dbReference type="PANTHER" id="PTHR34322:SF2">
    <property type="entry name" value="TRANSPOSASE IS200-LIKE DOMAIN-CONTAINING PROTEIN"/>
    <property type="match status" value="1"/>
</dbReference>
<evidence type="ECO:0000313" key="2">
    <source>
        <dbReference type="EMBL" id="OGZ30663.1"/>
    </source>
</evidence>
<dbReference type="InterPro" id="IPR036515">
    <property type="entry name" value="Transposase_17_sf"/>
</dbReference>
<dbReference type="GO" id="GO:0006313">
    <property type="term" value="P:DNA transposition"/>
    <property type="evidence" value="ECO:0007669"/>
    <property type="project" value="InterPro"/>
</dbReference>
<name>A0A1G2EY21_9BACT</name>
<protein>
    <recommendedName>
        <fullName evidence="1">Transposase IS200-like domain-containing protein</fullName>
    </recommendedName>
</protein>
<dbReference type="SMART" id="SM01321">
    <property type="entry name" value="Y1_Tnp"/>
    <property type="match status" value="1"/>
</dbReference>
<dbReference type="InterPro" id="IPR002686">
    <property type="entry name" value="Transposase_17"/>
</dbReference>
<dbReference type="Proteomes" id="UP000177486">
    <property type="component" value="Unassembled WGS sequence"/>
</dbReference>
<evidence type="ECO:0000313" key="3">
    <source>
        <dbReference type="Proteomes" id="UP000177486"/>
    </source>
</evidence>
<reference evidence="2 3" key="1">
    <citation type="journal article" date="2016" name="Nat. Commun.">
        <title>Thousands of microbial genomes shed light on interconnected biogeochemical processes in an aquifer system.</title>
        <authorList>
            <person name="Anantharaman K."/>
            <person name="Brown C.T."/>
            <person name="Hug L.A."/>
            <person name="Sharon I."/>
            <person name="Castelle C.J."/>
            <person name="Probst A.J."/>
            <person name="Thomas B.C."/>
            <person name="Singh A."/>
            <person name="Wilkins M.J."/>
            <person name="Karaoz U."/>
            <person name="Brodie E.L."/>
            <person name="Williams K.H."/>
            <person name="Hubbard S.S."/>
            <person name="Banfield J.F."/>
        </authorList>
    </citation>
    <scope>NUCLEOTIDE SEQUENCE [LARGE SCALE GENOMIC DNA]</scope>
</reference>
<sequence length="233" mass="27540">MIRGIEFVEGEIYHIFSRGVEKRIIFENDFDRHRFIALLFYLNDTSGRPVRMDRVLGKDGKSTALDTDSKEGERLVEILAWCLMPNHFHLLVKELGESNISIFMHRLETSHALYFNTKYKRSGPLFSGRFKAVHVENDIQYTHTSRYIHLNPLKIFDPMWKERGYVEDKVGAEKFLRDYKWSSLPEYLETREEFAPIIEKGPVIECFDNNSEEYWKFLTDWTNADKSTALVKN</sequence>
<proteinExistence type="predicted"/>
<comment type="caution">
    <text evidence="2">The sequence shown here is derived from an EMBL/GenBank/DDBJ whole genome shotgun (WGS) entry which is preliminary data.</text>
</comment>
<dbReference type="GO" id="GO:0003677">
    <property type="term" value="F:DNA binding"/>
    <property type="evidence" value="ECO:0007669"/>
    <property type="project" value="InterPro"/>
</dbReference>
<dbReference type="GO" id="GO:0004803">
    <property type="term" value="F:transposase activity"/>
    <property type="evidence" value="ECO:0007669"/>
    <property type="project" value="InterPro"/>
</dbReference>